<dbReference type="CDD" id="cd06582">
    <property type="entry name" value="TM_PBP1_LivH_like"/>
    <property type="match status" value="1"/>
</dbReference>
<evidence type="ECO:0000256" key="9">
    <source>
        <dbReference type="SAM" id="Phobius"/>
    </source>
</evidence>
<dbReference type="RefSeq" id="WP_198884108.1">
    <property type="nucleotide sequence ID" value="NZ_JAEKJA010000024.1"/>
</dbReference>
<comment type="subcellular location">
    <subcellularLocation>
        <location evidence="1">Cell membrane</location>
        <topology evidence="1">Multi-pass membrane protein</topology>
    </subcellularLocation>
</comment>
<keyword evidence="4 9" id="KW-0812">Transmembrane</keyword>
<feature type="transmembrane region" description="Helical" evidence="9">
    <location>
        <begin position="212"/>
        <end position="231"/>
    </location>
</feature>
<reference evidence="10" key="1">
    <citation type="submission" date="2020-12" db="EMBL/GenBank/DDBJ databases">
        <title>Bacterial taxonomy.</title>
        <authorList>
            <person name="Pan X."/>
        </authorList>
    </citation>
    <scope>NUCLEOTIDE SEQUENCE</scope>
    <source>
        <strain evidence="10">B2012</strain>
    </source>
</reference>
<organism evidence="10 11">
    <name type="scientific">Acuticoccus mangrovi</name>
    <dbReference type="NCBI Taxonomy" id="2796142"/>
    <lineage>
        <taxon>Bacteria</taxon>
        <taxon>Pseudomonadati</taxon>
        <taxon>Pseudomonadota</taxon>
        <taxon>Alphaproteobacteria</taxon>
        <taxon>Hyphomicrobiales</taxon>
        <taxon>Amorphaceae</taxon>
        <taxon>Acuticoccus</taxon>
    </lineage>
</organism>
<feature type="transmembrane region" description="Helical" evidence="9">
    <location>
        <begin position="180"/>
        <end position="206"/>
    </location>
</feature>
<evidence type="ECO:0000256" key="6">
    <source>
        <dbReference type="ARBA" id="ARBA00022989"/>
    </source>
</evidence>
<evidence type="ECO:0000256" key="2">
    <source>
        <dbReference type="ARBA" id="ARBA00022448"/>
    </source>
</evidence>
<protein>
    <submittedName>
        <fullName evidence="10">Branched-chain amino acid ABC transporter permease</fullName>
    </submittedName>
</protein>
<evidence type="ECO:0000256" key="5">
    <source>
        <dbReference type="ARBA" id="ARBA00022970"/>
    </source>
</evidence>
<gene>
    <name evidence="10" type="ORF">JCR33_21070</name>
</gene>
<feature type="transmembrane region" description="Helical" evidence="9">
    <location>
        <begin position="141"/>
        <end position="159"/>
    </location>
</feature>
<proteinExistence type="inferred from homology"/>
<dbReference type="GO" id="GO:0006865">
    <property type="term" value="P:amino acid transport"/>
    <property type="evidence" value="ECO:0007669"/>
    <property type="project" value="UniProtKB-KW"/>
</dbReference>
<feature type="transmembrane region" description="Helical" evidence="9">
    <location>
        <begin position="90"/>
        <end position="109"/>
    </location>
</feature>
<feature type="transmembrane region" description="Helical" evidence="9">
    <location>
        <begin position="6"/>
        <end position="30"/>
    </location>
</feature>
<keyword evidence="5" id="KW-0029">Amino-acid transport</keyword>
<dbReference type="InterPro" id="IPR001851">
    <property type="entry name" value="ABC_transp_permease"/>
</dbReference>
<feature type="transmembrane region" description="Helical" evidence="9">
    <location>
        <begin position="265"/>
        <end position="284"/>
    </location>
</feature>
<dbReference type="InterPro" id="IPR052157">
    <property type="entry name" value="BCAA_transport_permease"/>
</dbReference>
<dbReference type="EMBL" id="JAEKJA010000024">
    <property type="protein sequence ID" value="MBJ3778206.1"/>
    <property type="molecule type" value="Genomic_DNA"/>
</dbReference>
<keyword evidence="2" id="KW-0813">Transport</keyword>
<sequence>MTSELLQFAFSGLTVGAVYALVALGFTLIYNASGVINFAQGEFVMIGGMSTVFLSALGVPLPIASIVAVAVAVLVGLLLWALAIEPARGASPVTLIIITIGASIFLRGLSQTVFDKQFHSLPPISGDAPVRLAGAAVLPQTFWVLGGSFAVVVLLWLFLERTLLGKAVLATAANRVAARLVGINTALVVGLSFGVSAAIGALAGILVTPITLTSYDVGTLLALKGFAAAMLGGMGNPFGAVVGGLAVGLIEAFGAGLISSDYKDAFAFLVILAVLFFMPAGLFGRRSVERV</sequence>
<feature type="transmembrane region" description="Helical" evidence="9">
    <location>
        <begin position="37"/>
        <end position="57"/>
    </location>
</feature>
<dbReference type="Proteomes" id="UP000609531">
    <property type="component" value="Unassembled WGS sequence"/>
</dbReference>
<evidence type="ECO:0000256" key="3">
    <source>
        <dbReference type="ARBA" id="ARBA00022475"/>
    </source>
</evidence>
<comment type="caution">
    <text evidence="10">The sequence shown here is derived from an EMBL/GenBank/DDBJ whole genome shotgun (WGS) entry which is preliminary data.</text>
</comment>
<name>A0A934ISY0_9HYPH</name>
<comment type="similarity">
    <text evidence="8">Belongs to the binding-protein-dependent transport system permease family. LivHM subfamily.</text>
</comment>
<feature type="transmembrane region" description="Helical" evidence="9">
    <location>
        <begin position="63"/>
        <end position="83"/>
    </location>
</feature>
<keyword evidence="7 9" id="KW-0472">Membrane</keyword>
<keyword evidence="3" id="KW-1003">Cell membrane</keyword>
<dbReference type="AlphaFoldDB" id="A0A934ISY0"/>
<keyword evidence="6 9" id="KW-1133">Transmembrane helix</keyword>
<feature type="transmembrane region" description="Helical" evidence="9">
    <location>
        <begin position="238"/>
        <end position="259"/>
    </location>
</feature>
<keyword evidence="11" id="KW-1185">Reference proteome</keyword>
<evidence type="ECO:0000313" key="11">
    <source>
        <dbReference type="Proteomes" id="UP000609531"/>
    </source>
</evidence>
<evidence type="ECO:0000256" key="1">
    <source>
        <dbReference type="ARBA" id="ARBA00004651"/>
    </source>
</evidence>
<evidence type="ECO:0000256" key="7">
    <source>
        <dbReference type="ARBA" id="ARBA00023136"/>
    </source>
</evidence>
<dbReference type="GO" id="GO:0005886">
    <property type="term" value="C:plasma membrane"/>
    <property type="evidence" value="ECO:0007669"/>
    <property type="project" value="UniProtKB-SubCell"/>
</dbReference>
<evidence type="ECO:0000256" key="4">
    <source>
        <dbReference type="ARBA" id="ARBA00022692"/>
    </source>
</evidence>
<dbReference type="PANTHER" id="PTHR11795:SF450">
    <property type="entry name" value="ABC TRANSPORTER PERMEASE PROTEIN"/>
    <property type="match status" value="1"/>
</dbReference>
<accession>A0A934ISY0</accession>
<evidence type="ECO:0000313" key="10">
    <source>
        <dbReference type="EMBL" id="MBJ3778206.1"/>
    </source>
</evidence>
<dbReference type="GO" id="GO:0022857">
    <property type="term" value="F:transmembrane transporter activity"/>
    <property type="evidence" value="ECO:0007669"/>
    <property type="project" value="InterPro"/>
</dbReference>
<dbReference type="Pfam" id="PF02653">
    <property type="entry name" value="BPD_transp_2"/>
    <property type="match status" value="1"/>
</dbReference>
<evidence type="ECO:0000256" key="8">
    <source>
        <dbReference type="ARBA" id="ARBA00037998"/>
    </source>
</evidence>
<dbReference type="PANTHER" id="PTHR11795">
    <property type="entry name" value="BRANCHED-CHAIN AMINO ACID TRANSPORT SYSTEM PERMEASE PROTEIN LIVH"/>
    <property type="match status" value="1"/>
</dbReference>